<keyword evidence="4" id="KW-1185">Reference proteome</keyword>
<dbReference type="InterPro" id="IPR025902">
    <property type="entry name" value="LssY-like-C_dom"/>
</dbReference>
<feature type="domain" description="LssY-like C-terminal" evidence="2">
    <location>
        <begin position="86"/>
        <end position="276"/>
    </location>
</feature>
<evidence type="ECO:0000256" key="1">
    <source>
        <dbReference type="SAM" id="Phobius"/>
    </source>
</evidence>
<dbReference type="AlphaFoldDB" id="A0A1X7IYL4"/>
<name>A0A1X7IYL4_9MICO</name>
<dbReference type="Proteomes" id="UP000193244">
    <property type="component" value="Unassembled WGS sequence"/>
</dbReference>
<keyword evidence="1" id="KW-0812">Transmembrane</keyword>
<reference evidence="4" key="1">
    <citation type="submission" date="2017-04" db="EMBL/GenBank/DDBJ databases">
        <authorList>
            <person name="Varghese N."/>
            <person name="Submissions S."/>
        </authorList>
    </citation>
    <scope>NUCLEOTIDE SEQUENCE [LARGE SCALE GENOMIC DNA]</scope>
    <source>
        <strain evidence="4">VKM Ac-2510</strain>
    </source>
</reference>
<dbReference type="RefSeq" id="WP_085483492.1">
    <property type="nucleotide sequence ID" value="NZ_FXAY01000001.1"/>
</dbReference>
<dbReference type="Pfam" id="PF14067">
    <property type="entry name" value="LssY_C"/>
    <property type="match status" value="1"/>
</dbReference>
<keyword evidence="1" id="KW-0472">Membrane</keyword>
<dbReference type="EMBL" id="FXAY01000001">
    <property type="protein sequence ID" value="SMG20247.1"/>
    <property type="molecule type" value="Genomic_DNA"/>
</dbReference>
<evidence type="ECO:0000259" key="2">
    <source>
        <dbReference type="Pfam" id="PF14067"/>
    </source>
</evidence>
<dbReference type="OrthoDB" id="3725455at2"/>
<gene>
    <name evidence="3" type="ORF">SAMN06296010_1021</name>
</gene>
<feature type="transmembrane region" description="Helical" evidence="1">
    <location>
        <begin position="29"/>
        <end position="50"/>
    </location>
</feature>
<evidence type="ECO:0000313" key="3">
    <source>
        <dbReference type="EMBL" id="SMG20247.1"/>
    </source>
</evidence>
<keyword evidence="1" id="KW-1133">Transmembrane helix</keyword>
<protein>
    <submittedName>
        <fullName evidence="3">LssY C-terminus</fullName>
    </submittedName>
</protein>
<organism evidence="3 4">
    <name type="scientific">Agreia pratensis</name>
    <dbReference type="NCBI Taxonomy" id="150121"/>
    <lineage>
        <taxon>Bacteria</taxon>
        <taxon>Bacillati</taxon>
        <taxon>Actinomycetota</taxon>
        <taxon>Actinomycetes</taxon>
        <taxon>Micrococcales</taxon>
        <taxon>Microbacteriaceae</taxon>
        <taxon>Agreia</taxon>
    </lineage>
</organism>
<feature type="transmembrane region" description="Helical" evidence="1">
    <location>
        <begin position="62"/>
        <end position="88"/>
    </location>
</feature>
<sequence length="296" mass="32770">MATPLDELEADERDAHPDAARQRLGIVRLFDRAFFVFGTVATAWLGYLLVTESFTRGWQNLWFILIFWVVLAYLLLPRIHTLLTVIYVPDYFIGRARTREGLLGDPVNLSLFGSAEQVHASMVSAGWTRADEVSLTSAWRIVMSTIMRRSYSDAPVSPLYLFGNIQDFTYQQEVAGNPAQRHHVRFWRAPEGWLLPGGIPTQWLAAGTYDRSVGLSLFTLQVTHKIDADTDVERDHIVATVTAANPAAIVTVIRNFSTGYHAVNGGGDAIATDGDLPQIDLRQVPVTSGAGPEVES</sequence>
<evidence type="ECO:0000313" key="4">
    <source>
        <dbReference type="Proteomes" id="UP000193244"/>
    </source>
</evidence>
<proteinExistence type="predicted"/>
<dbReference type="STRING" id="150121.SAMN06296010_1021"/>
<accession>A0A1X7IYL4</accession>